<feature type="transmembrane region" description="Helical" evidence="1">
    <location>
        <begin position="28"/>
        <end position="46"/>
    </location>
</feature>
<feature type="transmembrane region" description="Helical" evidence="1">
    <location>
        <begin position="235"/>
        <end position="259"/>
    </location>
</feature>
<protein>
    <submittedName>
        <fullName evidence="2">EpsG family protein</fullName>
    </submittedName>
</protein>
<keyword evidence="1" id="KW-0472">Membrane</keyword>
<comment type="caution">
    <text evidence="2">The sequence shown here is derived from an EMBL/GenBank/DDBJ whole genome shotgun (WGS) entry which is preliminary data.</text>
</comment>
<keyword evidence="1" id="KW-1133">Transmembrane helix</keyword>
<dbReference type="InParanoid" id="A0A414NEV4"/>
<dbReference type="Pfam" id="PF14897">
    <property type="entry name" value="EpsG"/>
    <property type="match status" value="1"/>
</dbReference>
<sequence length="359" mass="39193">MVYLVSFALAFVFALIADMLRERGNKKLAACFVGLSGIVLFLVQALREGVGADYTDIYVGEYERYLKTGESRFEIGFTLLMKMGSVLSFDYHFILGICSAVIVAGVYIAIFRSGLRCSTGVSLFILSGFFFFSMNGVRQSVAIALLLNAVLSLEDGDKKSFAAITMLAATFHMYSLIVLLVPLLSRAGMTYRSLIILFVAIFGLSPWLGAVIVKMGSLVSKQIATYASNEYLRGIYLSGDFDFSDFLLCSMTIAAAYMVKPIANRQIAARISSPTTLMLCLGVMATAVSPAMAIFSRVAAYCTPFLIIDAGRLIEGDASRSKGGRAVIAAYISMLVVLFVVLYLYRNFSLVFPYVSIFD</sequence>
<feature type="transmembrane region" description="Helical" evidence="1">
    <location>
        <begin position="91"/>
        <end position="111"/>
    </location>
</feature>
<feature type="transmembrane region" description="Helical" evidence="1">
    <location>
        <begin position="194"/>
        <end position="215"/>
    </location>
</feature>
<keyword evidence="3" id="KW-1185">Reference proteome</keyword>
<evidence type="ECO:0000313" key="3">
    <source>
        <dbReference type="Proteomes" id="UP000283983"/>
    </source>
</evidence>
<dbReference type="InterPro" id="IPR049458">
    <property type="entry name" value="EpsG-like"/>
</dbReference>
<feature type="transmembrane region" description="Helical" evidence="1">
    <location>
        <begin position="161"/>
        <end position="182"/>
    </location>
</feature>
<feature type="transmembrane region" description="Helical" evidence="1">
    <location>
        <begin position="6"/>
        <end position="21"/>
    </location>
</feature>
<dbReference type="AlphaFoldDB" id="A0A414NEV4"/>
<dbReference type="Proteomes" id="UP000283983">
    <property type="component" value="Unassembled WGS sequence"/>
</dbReference>
<evidence type="ECO:0000313" key="2">
    <source>
        <dbReference type="EMBL" id="RHF38171.1"/>
    </source>
</evidence>
<reference evidence="2 3" key="1">
    <citation type="submission" date="2018-08" db="EMBL/GenBank/DDBJ databases">
        <title>A genome reference for cultivated species of the human gut microbiota.</title>
        <authorList>
            <person name="Zou Y."/>
            <person name="Xue W."/>
            <person name="Luo G."/>
        </authorList>
    </citation>
    <scope>NUCLEOTIDE SEQUENCE [LARGE SCALE GENOMIC DNA]</scope>
    <source>
        <strain evidence="2 3">AM25-33</strain>
    </source>
</reference>
<dbReference type="EMBL" id="QSLJ01000001">
    <property type="protein sequence ID" value="RHF38171.1"/>
    <property type="molecule type" value="Genomic_DNA"/>
</dbReference>
<keyword evidence="1" id="KW-0812">Transmembrane</keyword>
<gene>
    <name evidence="2" type="ORF">DW682_00090</name>
</gene>
<dbReference type="RefSeq" id="WP_118102316.1">
    <property type="nucleotide sequence ID" value="NZ_CABJEU010000001.1"/>
</dbReference>
<evidence type="ECO:0000256" key="1">
    <source>
        <dbReference type="SAM" id="Phobius"/>
    </source>
</evidence>
<name>A0A414NEV4_9ACTN</name>
<feature type="transmembrane region" description="Helical" evidence="1">
    <location>
        <begin position="123"/>
        <end position="149"/>
    </location>
</feature>
<feature type="transmembrane region" description="Helical" evidence="1">
    <location>
        <begin position="326"/>
        <end position="345"/>
    </location>
</feature>
<accession>A0A414NEV4</accession>
<proteinExistence type="predicted"/>
<organism evidence="2 3">
    <name type="scientific">Collinsella intestinalis</name>
    <dbReference type="NCBI Taxonomy" id="147207"/>
    <lineage>
        <taxon>Bacteria</taxon>
        <taxon>Bacillati</taxon>
        <taxon>Actinomycetota</taxon>
        <taxon>Coriobacteriia</taxon>
        <taxon>Coriobacteriales</taxon>
        <taxon>Coriobacteriaceae</taxon>
        <taxon>Collinsella</taxon>
    </lineage>
</organism>